<dbReference type="AlphaFoldDB" id="A0A1B1AK21"/>
<organism evidence="4 5">
    <name type="scientific">Candidatus Viadribacter manganicus</name>
    <dbReference type="NCBI Taxonomy" id="1759059"/>
    <lineage>
        <taxon>Bacteria</taxon>
        <taxon>Pseudomonadati</taxon>
        <taxon>Pseudomonadota</taxon>
        <taxon>Alphaproteobacteria</taxon>
        <taxon>Hyphomonadales</taxon>
        <taxon>Hyphomonadaceae</taxon>
        <taxon>Candidatus Viadribacter</taxon>
    </lineage>
</organism>
<reference evidence="4 5" key="1">
    <citation type="submission" date="2015-11" db="EMBL/GenBank/DDBJ databases">
        <title>Whole-Genome Sequence of Candidatus Oderbacter manganicum from the National Park Lower Oder Valley, Germany.</title>
        <authorList>
            <person name="Braun B."/>
            <person name="Liere K."/>
            <person name="Szewzyk U."/>
        </authorList>
    </citation>
    <scope>NUCLEOTIDE SEQUENCE [LARGE SCALE GENOMIC DNA]</scope>
    <source>
        <strain evidence="4 5">OTSz_A_272</strain>
    </source>
</reference>
<sequence>MTVFLDGPRMPPKRGGKPDSLVIFLHGYGSNGADLISLAPYWADQLPGTAFVSPNAIEPVPMAPGGYQWFPISSLDPHLMEHGVKSAAQSVDRFIDRELERYGLTPDRLALVGFSQGTMMALHVGLRREKQIAGIIGFSGVLVGAQSLKAQMRSKPPVLLIHGDRDPTIPIPALFDSAEALSAADHGAQWHISYGVPHSIGPDGLELGGEFLAMYLKTKGLLSGA</sequence>
<dbReference type="InterPro" id="IPR050565">
    <property type="entry name" value="LYPA1-2/EST-like"/>
</dbReference>
<dbReference type="InterPro" id="IPR003140">
    <property type="entry name" value="PLipase/COase/thioEstase"/>
</dbReference>
<dbReference type="RefSeq" id="WP_066772418.1">
    <property type="nucleotide sequence ID" value="NZ_CP013244.1"/>
</dbReference>
<evidence type="ECO:0000256" key="1">
    <source>
        <dbReference type="ARBA" id="ARBA00006499"/>
    </source>
</evidence>
<dbReference type="GO" id="GO:0016787">
    <property type="term" value="F:hydrolase activity"/>
    <property type="evidence" value="ECO:0007669"/>
    <property type="project" value="UniProtKB-KW"/>
</dbReference>
<dbReference type="InParanoid" id="A0A1B1AK21"/>
<dbReference type="KEGG" id="cbot:ATE48_13705"/>
<accession>A0A1B1AK21</accession>
<dbReference type="OrthoDB" id="9801763at2"/>
<feature type="domain" description="Phospholipase/carboxylesterase/thioesterase" evidence="3">
    <location>
        <begin position="17"/>
        <end position="213"/>
    </location>
</feature>
<dbReference type="PANTHER" id="PTHR10655">
    <property type="entry name" value="LYSOPHOSPHOLIPASE-RELATED"/>
    <property type="match status" value="1"/>
</dbReference>
<gene>
    <name evidence="4" type="ORF">ATE48_13705</name>
</gene>
<keyword evidence="5" id="KW-1185">Reference proteome</keyword>
<evidence type="ECO:0000313" key="5">
    <source>
        <dbReference type="Proteomes" id="UP000092498"/>
    </source>
</evidence>
<protein>
    <submittedName>
        <fullName evidence="4">Phospholipase</fullName>
    </submittedName>
</protein>
<evidence type="ECO:0000313" key="4">
    <source>
        <dbReference type="EMBL" id="ANP46895.1"/>
    </source>
</evidence>
<keyword evidence="2" id="KW-0378">Hydrolase</keyword>
<dbReference type="InterPro" id="IPR029058">
    <property type="entry name" value="AB_hydrolase_fold"/>
</dbReference>
<dbReference type="SUPFAM" id="SSF53474">
    <property type="entry name" value="alpha/beta-Hydrolases"/>
    <property type="match status" value="1"/>
</dbReference>
<dbReference type="EMBL" id="CP013244">
    <property type="protein sequence ID" value="ANP46895.1"/>
    <property type="molecule type" value="Genomic_DNA"/>
</dbReference>
<comment type="similarity">
    <text evidence="1">Belongs to the AB hydrolase superfamily. AB hydrolase 2 family.</text>
</comment>
<proteinExistence type="inferred from homology"/>
<dbReference type="Proteomes" id="UP000092498">
    <property type="component" value="Chromosome"/>
</dbReference>
<evidence type="ECO:0000259" key="3">
    <source>
        <dbReference type="Pfam" id="PF02230"/>
    </source>
</evidence>
<name>A0A1B1AK21_9PROT</name>
<dbReference type="FunCoup" id="A0A1B1AK21">
    <property type="interactions" value="25"/>
</dbReference>
<dbReference type="Pfam" id="PF02230">
    <property type="entry name" value="Abhydrolase_2"/>
    <property type="match status" value="1"/>
</dbReference>
<dbReference type="STRING" id="1759059.ATE48_13705"/>
<dbReference type="Gene3D" id="3.40.50.1820">
    <property type="entry name" value="alpha/beta hydrolase"/>
    <property type="match status" value="1"/>
</dbReference>
<dbReference type="PANTHER" id="PTHR10655:SF17">
    <property type="entry name" value="LYSOPHOSPHOLIPASE-LIKE PROTEIN 1"/>
    <property type="match status" value="1"/>
</dbReference>
<evidence type="ECO:0000256" key="2">
    <source>
        <dbReference type="ARBA" id="ARBA00022801"/>
    </source>
</evidence>